<dbReference type="InterPro" id="IPR041657">
    <property type="entry name" value="HTH_17"/>
</dbReference>
<organism evidence="2">
    <name type="scientific">Lentimicrobium saccharophilum</name>
    <dbReference type="NCBI Taxonomy" id="1678841"/>
    <lineage>
        <taxon>Bacteria</taxon>
        <taxon>Pseudomonadati</taxon>
        <taxon>Bacteroidota</taxon>
        <taxon>Bacteroidia</taxon>
        <taxon>Bacteroidales</taxon>
        <taxon>Lentimicrobiaceae</taxon>
        <taxon>Lentimicrobium</taxon>
    </lineage>
</organism>
<protein>
    <recommendedName>
        <fullName evidence="1">Helix-turn-helix domain-containing protein</fullName>
    </recommendedName>
</protein>
<dbReference type="RefSeq" id="WP_062042003.1">
    <property type="nucleotide sequence ID" value="NZ_DF968182.1"/>
</dbReference>
<dbReference type="AlphaFoldDB" id="A0A0S7BZE8"/>
<proteinExistence type="predicted"/>
<reference evidence="2" key="1">
    <citation type="journal article" date="2015" name="Genome Announc.">
        <title>Draft Genome Sequence of Bacteroidales Strain TBC1, a Novel Isolate from a Methanogenic Wastewater Treatment System.</title>
        <authorList>
            <person name="Tourlousse D.M."/>
            <person name="Matsuura N."/>
            <person name="Sun L."/>
            <person name="Toyonaga M."/>
            <person name="Kuroda K."/>
            <person name="Ohashi A."/>
            <person name="Cruz R."/>
            <person name="Yamaguchi T."/>
            <person name="Sekiguchi Y."/>
        </authorList>
    </citation>
    <scope>NUCLEOTIDE SEQUENCE [LARGE SCALE GENOMIC DNA]</scope>
    <source>
        <strain evidence="2">TBC1</strain>
    </source>
</reference>
<accession>A0A0S7BZE8</accession>
<evidence type="ECO:0000313" key="3">
    <source>
        <dbReference type="Proteomes" id="UP000053091"/>
    </source>
</evidence>
<keyword evidence="3" id="KW-1185">Reference proteome</keyword>
<dbReference type="Pfam" id="PF12728">
    <property type="entry name" value="HTH_17"/>
    <property type="match status" value="1"/>
</dbReference>
<dbReference type="EMBL" id="DF968182">
    <property type="protein sequence ID" value="GAP43979.1"/>
    <property type="molecule type" value="Genomic_DNA"/>
</dbReference>
<evidence type="ECO:0000313" key="2">
    <source>
        <dbReference type="EMBL" id="GAP43979.1"/>
    </source>
</evidence>
<name>A0A0S7BZE8_9BACT</name>
<feature type="domain" description="Helix-turn-helix" evidence="1">
    <location>
        <begin position="39"/>
        <end position="83"/>
    </location>
</feature>
<dbReference type="STRING" id="1678841.TBC1_112138"/>
<gene>
    <name evidence="2" type="ORF">TBC1_112138</name>
</gene>
<dbReference type="Proteomes" id="UP000053091">
    <property type="component" value="Unassembled WGS sequence"/>
</dbReference>
<evidence type="ECO:0000259" key="1">
    <source>
        <dbReference type="Pfam" id="PF12728"/>
    </source>
</evidence>
<sequence length="87" mass="9769">MENYLMTTLSESDLQRIVEKAIESHEIKKTALLNAGLNYSFAKVAQIFGRSHTTIKNLVKAGKLKTTADGRRITQAAINEYLKTSQR</sequence>